<reference evidence="1 2" key="1">
    <citation type="journal article" date="2010" name="Proc. Natl. Acad. Sci. U.S.A.">
        <title>Enigmatic, ultrasmall, uncultivated Archaea.</title>
        <authorList>
            <person name="Baker B.J."/>
            <person name="Comolli L.R."/>
            <person name="Dick G.J."/>
            <person name="Hauser L.J."/>
            <person name="Hyatt D."/>
            <person name="Dill B.D."/>
            <person name="Land M.L."/>
            <person name="Verberkmoes N.C."/>
            <person name="Hettich R.L."/>
            <person name="Banfield J.F."/>
        </authorList>
    </citation>
    <scope>NUCLEOTIDE SEQUENCE [LARGE SCALE GENOMIC DNA]</scope>
</reference>
<accession>D6GVX5</accession>
<dbReference type="EMBL" id="GG745558">
    <property type="protein sequence ID" value="EFD92640.1"/>
    <property type="molecule type" value="Genomic_DNA"/>
</dbReference>
<evidence type="ECO:0000313" key="2">
    <source>
        <dbReference type="Proteomes" id="UP000009376"/>
    </source>
</evidence>
<evidence type="ECO:0000313" key="1">
    <source>
        <dbReference type="EMBL" id="EFD92640.1"/>
    </source>
</evidence>
<organism evidence="1 2">
    <name type="scientific">Candidatus Parvarchaeum acidophilus ARMAN-5</name>
    <dbReference type="NCBI Taxonomy" id="662762"/>
    <lineage>
        <taxon>Archaea</taxon>
        <taxon>Candidatus Parvarchaeota</taxon>
        <taxon>Candidatus Parvarchaeum</taxon>
    </lineage>
</organism>
<name>D6GVX5_PARA5</name>
<protein>
    <submittedName>
        <fullName evidence="1">Uncharacterized protein</fullName>
    </submittedName>
</protein>
<sequence length="3012" mass="323428">MEVKKQKKEMKTEAVLLVVIFILSFLIADKILLIHTISENSSYTYIGQNSTSADFSSINTSSPFIRSAGISSTSSLITTNEYVNSTSNSKYNSNIFYNEKFYPGNVSYSSSSYSCTAISEITAPHLCLSLFTLFSCGGGPETANFNNVVGYIGYPQEDFKFPGADYSNYSNLYSATSNSSSQNIYQLQSNGFKYQNFINWSSKSIHAYSSIYSKSGQQYLYAVNHSFTGNKSISGSIPESTLIIPAISCGSTFINNYITYPGFVGNIYNISTLSGFTPSVYLSSKDENSFGAYYSLGYLLSLGNLPWSGSFDSLLAYQVQSINPAFNYTMPTEDYAQFPKGNKGAMQYINVTGEFLTPLTMDYFVGGNSSKVSIYVSNTAISSIAAVSTSSEVCSRVGPHGACIGYTQAVSTADSADTFTDPDLEAVYYPNYDNGVYESFRTDGIFPICAWNSSSNNILTSCTLENHSTVNNITYQRLWLSNNIKNNELYNATFSPGYSSSSEQNNFTLTALDSFCFYGESFNTADGVYTSPSYSRIIPPTTAENYTSAIGECNAFFNNTNCFSPSSSQSLNFEDGIFARGIACTSSGIHANNVTDAWISSVFVANNAGDYCGSFQGQKNPSDPLANSTMFFNNITTNCPEFNSNTSSVNLVITVKNVGNAIINNPYLIALYGNNNLSNIFYNSQNSISQTYSLYEDFLSQMKTTTGVIEVNYNNNFDTNMYVFDSGHPLNPIPLESLFSSGDGYINGPFNNSLLGMFIYKPINGLSNNVIRTSNIVLSQSSSGSSQVPAIQPNGTATFTIQVPMALFEALVSGKYNLSVFFGNTFNTTWNNQSFPSNSLLNGVTSVNPLVSSSNTNASQTHNNEIFSSTSGSPSPIWQYIVSYNFNMSKSPMKGVGIYSDNLSLSISPTNSTSNALNVTVNPSVSVFNGSGTYQLNLNQLKGSSISCFVSPDNVQDFGVFWSKQIVSPSNLNYALSNSIYSGEQKQASQVLINGWTGIIFMPYSDQVALNYNNLPVYSPSLTSFQLETPTLNTTANEFLYNVFDYVGKGSESSIFSNFSSLYNTLNSTVSGVQATIPKSSLLFNLVANSIVSDPSILRIVAQDVFENSSGFTNKSFSFSVVRSGITQCSIKNVTNINSTYSYAYSGCLADAVVNNSYLNISSNKGPFIVNIYNNSNLNISNESADDTVLMGANETLSKSRNGLFYITIPVNTSISNGVTLSFSPVPLTKQLYNSDLYLYNLNGTPFNCNIINNYNNTGDLGVSKKGTGLYYLPNGTIMCNLTSDFTYIRAVFINNSNNVYLGSGDIQSGLAISNISTSVPGALNISINGIPVNAQNANIDSGLSNNACTTTSSENIYNGILRYNKGCTNLSYSLITFDYNENGTDLLESAVISPKNYNKTSPSLMYSSPSVATTSPIGEYNISVANTGAVKVPIQFDLSNNFGGCNNMILTSQSPYPYAEIPYQLVSTSSNYCNYVFIGSSGNTYSALEISSPSIIYPNNWLSYNSSQYNVQFSYSNLSGDLVSNCQSGFGPCIDSFSSSGNTLGNLLFNNVSTSSATISQTLQGPIEDCFTVQYSSSQTVNIPENGFGSVNYENNKIYQTITPSQSINSEYCFYRGSKVITDNIQASGSPITFKVQNQMISNFSYVKDSNGSVFYVPPSIDVGYSGYNSVTVSKSVPVYYNITGVNLLQSCLNYTLIGGNASTLSTSQVKGSNITSSNIETPEKLYCIDGSMPSFTPQLSLSALNNSNRSKGKSLGLGFAYQPGNYTNGVGTIYDSCIKPTSLITLNDPEFYINGTKSTYDGSSSENNLISNSANSSGLEMLYSPSGSVFIDSCAPNETVLSYSACTEPVNTVPENGSYNSLEALPSNGDLYGGGCFIGDLKGTNYACAPTDGALNYHVSSKSDKSSKVSVSTIVLNQTNAPTTAFSVSFDCSVSASNSTKLLSTSCNYPNNANSGICSASVSYKQVNSTAYNITAECSLVSTSTFKITTVSQNKISNLNINSSQSEKTGLVNPSLFECGNETNTINSNVINGWNWKPYSTAGTVNPVTTTNPAGIAEVGGCEAGRDSFSVENPNITLKTDASTKTFQYTYSCSSGYSGTIVSCSGKTSLPSSIFNNPTSNSCYSKNITLINNSLDKVTVNGNNNGGTAIACNPFSKSGYLSPTVQDNCIAYHSPAKASTNSNYALQYSNSSNYGVGMGVLGGSYKLNISIPNSKQQNSVKDAYFTSLSESQIEGANNIFTNLLPSSFLESNLPSKALSISAAYSFDMLNILMLQNPSFGVSGIPGFVNGSILDYALSIFTGGTSGNCAPPYNESGDAIFTLGEGELCSGKTLPSSYKEGVFLSLGTLNEGLHSIQFYSVGNSTNEAQPSVTVFDSVGNAADLNTACSNGDQKVFTSTYKGGKWSFNITSDQQCDTVNNKLYGYIVNCLYQTPGNQTYTIASQYYLAYNLPTVWNISYSLLVAPKSYQVVPTPVHQINASTGSVLTLQQPNKTTFIERGLPNGYKWNMEFNGINLSSKTDVIYFYSTGSHSFKVSTLYYYSTIYSIVIPLPHSSPNSGNRNYWNNYIYTVLGSTTCIHNSRESGLPSGQNWWVNYNGVNESASSSSNIEFTSTTNVAYIQRYSYNIGSIKTKAAACTDTYVPDPSSGDLIEGENQSVVYSLESDTCITTFKESGLPSGYNWEVTYNGTSKTSSLSTIEFNTGPGSLSYSISAPSNSSNGCTETYPISPSSSGSLPAGESLTVTFSPSSSCITTFKESGLPSGYTWSVTYAGQSGSARTGSPISITSKAGSFTASASISGLSCSASAKVDTGGSYTFSSWSCTTTFYQSGGSNLNWEVSYDGKTNYGSTTSPISITTNSGSYTATASIPGYDCSTNSISSTTGIAGGSYTFNPWSCTTNFYIWTQSPEPSGNNNENENVIYNGISKTKNWAPSKRVTLPNGQSGLKLTYTGLSNPGISLSWSVNSPIDGGDGSCDYGAKYDVWTADSPSGSISPGQNVYVYYTLSCNWDRL</sequence>
<proteinExistence type="predicted"/>
<gene>
    <name evidence="1" type="ORF">BJBARM5_0645</name>
</gene>
<dbReference type="Proteomes" id="UP000009376">
    <property type="component" value="Unassembled WGS sequence"/>
</dbReference>